<gene>
    <name evidence="2" type="ORF">ACHAWO_001481</name>
</gene>
<dbReference type="AlphaFoldDB" id="A0ABD3QUW3"/>
<dbReference type="EMBL" id="JALLPJ020000057">
    <property type="protein sequence ID" value="KAL3803977.1"/>
    <property type="molecule type" value="Genomic_DNA"/>
</dbReference>
<evidence type="ECO:0000256" key="1">
    <source>
        <dbReference type="SAM" id="Phobius"/>
    </source>
</evidence>
<reference evidence="2 3" key="1">
    <citation type="submission" date="2024-10" db="EMBL/GenBank/DDBJ databases">
        <title>Updated reference genomes for cyclostephanoid diatoms.</title>
        <authorList>
            <person name="Roberts W.R."/>
            <person name="Alverson A.J."/>
        </authorList>
    </citation>
    <scope>NUCLEOTIDE SEQUENCE [LARGE SCALE GENOMIC DNA]</scope>
    <source>
        <strain evidence="2 3">AJA010-31</strain>
    </source>
</reference>
<keyword evidence="1" id="KW-1133">Transmembrane helix</keyword>
<evidence type="ECO:0000313" key="2">
    <source>
        <dbReference type="EMBL" id="KAL3803977.1"/>
    </source>
</evidence>
<proteinExistence type="predicted"/>
<name>A0ABD3QUW3_9STRA</name>
<sequence length="88" mass="10292">MLATFDSCSSSKNFYESPHFWSRSEFELLAWRIVIVIACTGLPWNVPHKPAREIFRRSHCYVIGPQGSISFLIFSWSTGWYCFMKTFS</sequence>
<feature type="transmembrane region" description="Helical" evidence="1">
    <location>
        <begin position="58"/>
        <end position="81"/>
    </location>
</feature>
<keyword evidence="1" id="KW-0812">Transmembrane</keyword>
<keyword evidence="3" id="KW-1185">Reference proteome</keyword>
<keyword evidence="1" id="KW-0472">Membrane</keyword>
<protein>
    <submittedName>
        <fullName evidence="2">Uncharacterized protein</fullName>
    </submittedName>
</protein>
<organism evidence="2 3">
    <name type="scientific">Cyclotella atomus</name>
    <dbReference type="NCBI Taxonomy" id="382360"/>
    <lineage>
        <taxon>Eukaryota</taxon>
        <taxon>Sar</taxon>
        <taxon>Stramenopiles</taxon>
        <taxon>Ochrophyta</taxon>
        <taxon>Bacillariophyta</taxon>
        <taxon>Coscinodiscophyceae</taxon>
        <taxon>Thalassiosirophycidae</taxon>
        <taxon>Stephanodiscales</taxon>
        <taxon>Stephanodiscaceae</taxon>
        <taxon>Cyclotella</taxon>
    </lineage>
</organism>
<dbReference type="Proteomes" id="UP001530400">
    <property type="component" value="Unassembled WGS sequence"/>
</dbReference>
<feature type="transmembrane region" description="Helical" evidence="1">
    <location>
        <begin position="28"/>
        <end position="46"/>
    </location>
</feature>
<evidence type="ECO:0000313" key="3">
    <source>
        <dbReference type="Proteomes" id="UP001530400"/>
    </source>
</evidence>
<comment type="caution">
    <text evidence="2">The sequence shown here is derived from an EMBL/GenBank/DDBJ whole genome shotgun (WGS) entry which is preliminary data.</text>
</comment>
<accession>A0ABD3QUW3</accession>